<dbReference type="EMBL" id="QFOI01000664">
    <property type="protein sequence ID" value="PZP39520.1"/>
    <property type="molecule type" value="Genomic_DNA"/>
</dbReference>
<accession>A0A2W5EED6</accession>
<protein>
    <submittedName>
        <fullName evidence="1">Uncharacterized protein</fullName>
    </submittedName>
</protein>
<name>A0A2W5EED6_9SPHI</name>
<sequence length="83" mass="9100">MCNKNMVNKSNSPKKRVSNKLVAEVVNCAPCTVTQVLNSLNDDTNKTVRNPDTELGQKICVAHMLLSEGMEDLVTRVKKIVAA</sequence>
<gene>
    <name evidence="1" type="ORF">DI598_19895</name>
</gene>
<comment type="caution">
    <text evidence="1">The sequence shown here is derived from an EMBL/GenBank/DDBJ whole genome shotgun (WGS) entry which is preliminary data.</text>
</comment>
<evidence type="ECO:0000313" key="2">
    <source>
        <dbReference type="Proteomes" id="UP000249645"/>
    </source>
</evidence>
<dbReference type="Proteomes" id="UP000249645">
    <property type="component" value="Unassembled WGS sequence"/>
</dbReference>
<reference evidence="1 2" key="1">
    <citation type="submission" date="2017-11" db="EMBL/GenBank/DDBJ databases">
        <title>Infants hospitalized years apart are colonized by the same room-sourced microbial strains.</title>
        <authorList>
            <person name="Brooks B."/>
            <person name="Olm M.R."/>
            <person name="Firek B.A."/>
            <person name="Baker R."/>
            <person name="Thomas B.C."/>
            <person name="Morowitz M.J."/>
            <person name="Banfield J.F."/>
        </authorList>
    </citation>
    <scope>NUCLEOTIDE SEQUENCE [LARGE SCALE GENOMIC DNA]</scope>
    <source>
        <strain evidence="1">S2_009_000_R2_76</strain>
    </source>
</reference>
<proteinExistence type="predicted"/>
<dbReference type="AlphaFoldDB" id="A0A2W5EED6"/>
<evidence type="ECO:0000313" key="1">
    <source>
        <dbReference type="EMBL" id="PZP39520.1"/>
    </source>
</evidence>
<organism evidence="1 2">
    <name type="scientific">Pseudopedobacter saltans</name>
    <dbReference type="NCBI Taxonomy" id="151895"/>
    <lineage>
        <taxon>Bacteria</taxon>
        <taxon>Pseudomonadati</taxon>
        <taxon>Bacteroidota</taxon>
        <taxon>Sphingobacteriia</taxon>
        <taxon>Sphingobacteriales</taxon>
        <taxon>Sphingobacteriaceae</taxon>
        <taxon>Pseudopedobacter</taxon>
    </lineage>
</organism>